<evidence type="ECO:0000256" key="4">
    <source>
        <dbReference type="ARBA" id="ARBA00022840"/>
    </source>
</evidence>
<keyword evidence="5" id="KW-0029">Amino-acid transport</keyword>
<dbReference type="Gene3D" id="3.40.50.300">
    <property type="entry name" value="P-loop containing nucleotide triphosphate hydrolases"/>
    <property type="match status" value="1"/>
</dbReference>
<dbReference type="Proteomes" id="UP000192783">
    <property type="component" value="Unassembled WGS sequence"/>
</dbReference>
<protein>
    <submittedName>
        <fullName evidence="7">Amino acid/amide ABC transporter ATP-binding protein 2, HAAT family (TC 3.A.1.4.-)</fullName>
    </submittedName>
</protein>
<keyword evidence="8" id="KW-1185">Reference proteome</keyword>
<dbReference type="CDD" id="cd03224">
    <property type="entry name" value="ABC_TM1139_LivF_branched"/>
    <property type="match status" value="1"/>
</dbReference>
<dbReference type="InterPro" id="IPR003593">
    <property type="entry name" value="AAA+_ATPase"/>
</dbReference>
<dbReference type="Pfam" id="PF00005">
    <property type="entry name" value="ABC_tran"/>
    <property type="match status" value="1"/>
</dbReference>
<dbReference type="InterPro" id="IPR027417">
    <property type="entry name" value="P-loop_NTPase"/>
</dbReference>
<dbReference type="InterPro" id="IPR003439">
    <property type="entry name" value="ABC_transporter-like_ATP-bd"/>
</dbReference>
<evidence type="ECO:0000256" key="5">
    <source>
        <dbReference type="ARBA" id="ARBA00022970"/>
    </source>
</evidence>
<dbReference type="AlphaFoldDB" id="A0A1W1XJP8"/>
<gene>
    <name evidence="7" type="ORF">SAMN02746041_01916</name>
</gene>
<feature type="domain" description="ABC transporter" evidence="6">
    <location>
        <begin position="3"/>
        <end position="235"/>
    </location>
</feature>
<keyword evidence="3" id="KW-0547">Nucleotide-binding</keyword>
<dbReference type="InterPro" id="IPR052156">
    <property type="entry name" value="BCAA_Transport_ATP-bd_LivF"/>
</dbReference>
<evidence type="ECO:0000313" key="8">
    <source>
        <dbReference type="Proteomes" id="UP000192783"/>
    </source>
</evidence>
<accession>A0A1W1XJP8</accession>
<evidence type="ECO:0000313" key="7">
    <source>
        <dbReference type="EMBL" id="SMC24027.1"/>
    </source>
</evidence>
<dbReference type="SMART" id="SM00382">
    <property type="entry name" value="AAA"/>
    <property type="match status" value="1"/>
</dbReference>
<dbReference type="PROSITE" id="PS50893">
    <property type="entry name" value="ABC_TRANSPORTER_2"/>
    <property type="match status" value="1"/>
</dbReference>
<keyword evidence="2" id="KW-0813">Transport</keyword>
<name>A0A1W1XJP8_9BACT</name>
<dbReference type="STRING" id="1121390.SAMN02746041_01916"/>
<evidence type="ECO:0000259" key="6">
    <source>
        <dbReference type="PROSITE" id="PS50893"/>
    </source>
</evidence>
<sequence>MLLGIKELDAGYGDVQVLWGLNLKVEEKQIVALVGSNGAGKSTLLKVISGLMRPYRGQILFRGEDITRTPPKEIVRKGIVHVPEGRRLFPQMTVEENLVMGAFRRRKDKDIRPELARVYELFPRLKERRLQKAGSLSGGEQQMCAIARGLMSDPRLLIIDEMSLGLAPVIVDDLVEILKEINSRGTAILLVEQDVQLALSNSHYGYVVATGRLVMEGPSEELLQSKEIKEAYLGM</sequence>
<dbReference type="PANTHER" id="PTHR43820:SF4">
    <property type="entry name" value="HIGH-AFFINITY BRANCHED-CHAIN AMINO ACID TRANSPORT ATP-BINDING PROTEIN LIVF"/>
    <property type="match status" value="1"/>
</dbReference>
<keyword evidence="4 7" id="KW-0067">ATP-binding</keyword>
<dbReference type="GO" id="GO:0016887">
    <property type="term" value="F:ATP hydrolysis activity"/>
    <property type="evidence" value="ECO:0007669"/>
    <property type="project" value="InterPro"/>
</dbReference>
<evidence type="ECO:0000256" key="1">
    <source>
        <dbReference type="ARBA" id="ARBA00005417"/>
    </source>
</evidence>
<dbReference type="PANTHER" id="PTHR43820">
    <property type="entry name" value="HIGH-AFFINITY BRANCHED-CHAIN AMINO ACID TRANSPORT ATP-BINDING PROTEIN LIVF"/>
    <property type="match status" value="1"/>
</dbReference>
<dbReference type="GO" id="GO:0005524">
    <property type="term" value="F:ATP binding"/>
    <property type="evidence" value="ECO:0007669"/>
    <property type="project" value="UniProtKB-KW"/>
</dbReference>
<reference evidence="7 8" key="1">
    <citation type="submission" date="2017-04" db="EMBL/GenBank/DDBJ databases">
        <authorList>
            <person name="Afonso C.L."/>
            <person name="Miller P.J."/>
            <person name="Scott M.A."/>
            <person name="Spackman E."/>
            <person name="Goraichik I."/>
            <person name="Dimitrov K.M."/>
            <person name="Suarez D.L."/>
            <person name="Swayne D.E."/>
        </authorList>
    </citation>
    <scope>NUCLEOTIDE SEQUENCE [LARGE SCALE GENOMIC DNA]</scope>
    <source>
        <strain evidence="7 8">DSM 13146</strain>
    </source>
</reference>
<dbReference type="GO" id="GO:0015658">
    <property type="term" value="F:branched-chain amino acid transmembrane transporter activity"/>
    <property type="evidence" value="ECO:0007669"/>
    <property type="project" value="TreeGrafter"/>
</dbReference>
<dbReference type="GO" id="GO:0015807">
    <property type="term" value="P:L-amino acid transport"/>
    <property type="evidence" value="ECO:0007669"/>
    <property type="project" value="TreeGrafter"/>
</dbReference>
<comment type="similarity">
    <text evidence="1">Belongs to the ABC transporter superfamily.</text>
</comment>
<dbReference type="EMBL" id="FWXF01000009">
    <property type="protein sequence ID" value="SMC24027.1"/>
    <property type="molecule type" value="Genomic_DNA"/>
</dbReference>
<dbReference type="RefSeq" id="WP_245802405.1">
    <property type="nucleotide sequence ID" value="NZ_FWXF01000009.1"/>
</dbReference>
<dbReference type="SUPFAM" id="SSF52540">
    <property type="entry name" value="P-loop containing nucleoside triphosphate hydrolases"/>
    <property type="match status" value="1"/>
</dbReference>
<evidence type="ECO:0000256" key="3">
    <source>
        <dbReference type="ARBA" id="ARBA00022741"/>
    </source>
</evidence>
<proteinExistence type="inferred from homology"/>
<organism evidence="7 8">
    <name type="scientific">Desulfacinum hydrothermale DSM 13146</name>
    <dbReference type="NCBI Taxonomy" id="1121390"/>
    <lineage>
        <taxon>Bacteria</taxon>
        <taxon>Pseudomonadati</taxon>
        <taxon>Thermodesulfobacteriota</taxon>
        <taxon>Syntrophobacteria</taxon>
        <taxon>Syntrophobacterales</taxon>
        <taxon>Syntrophobacteraceae</taxon>
        <taxon>Desulfacinum</taxon>
    </lineage>
</organism>
<evidence type="ECO:0000256" key="2">
    <source>
        <dbReference type="ARBA" id="ARBA00022448"/>
    </source>
</evidence>